<keyword evidence="1" id="KW-0479">Metal-binding</keyword>
<dbReference type="InterPro" id="IPR000536">
    <property type="entry name" value="Nucl_hrmn_rcpt_lig-bd"/>
</dbReference>
<dbReference type="AlphaFoldDB" id="A0A7M7PRF3"/>
<dbReference type="FunFam" id="1.10.565.10:FF:000116">
    <property type="entry name" value="Uncharacterized protein"/>
    <property type="match status" value="1"/>
</dbReference>
<dbReference type="GeneID" id="577786"/>
<reference evidence="13" key="1">
    <citation type="submission" date="2015-02" db="EMBL/GenBank/DDBJ databases">
        <title>Genome sequencing for Strongylocentrotus purpuratus.</title>
        <authorList>
            <person name="Murali S."/>
            <person name="Liu Y."/>
            <person name="Vee V."/>
            <person name="English A."/>
            <person name="Wang M."/>
            <person name="Skinner E."/>
            <person name="Han Y."/>
            <person name="Muzny D.M."/>
            <person name="Worley K.C."/>
            <person name="Gibbs R.A."/>
        </authorList>
    </citation>
    <scope>NUCLEOTIDE SEQUENCE</scope>
</reference>
<keyword evidence="3" id="KW-0862">Zinc</keyword>
<dbReference type="Proteomes" id="UP000007110">
    <property type="component" value="Unassembled WGS sequence"/>
</dbReference>
<dbReference type="PANTHER" id="PTHR24082:SF507">
    <property type="entry name" value="BILE ACID RECEPTOR-RELATED"/>
    <property type="match status" value="1"/>
</dbReference>
<dbReference type="GO" id="GO:0008270">
    <property type="term" value="F:zinc ion binding"/>
    <property type="evidence" value="ECO:0007669"/>
    <property type="project" value="UniProtKB-KW"/>
</dbReference>
<evidence type="ECO:0000256" key="7">
    <source>
        <dbReference type="ARBA" id="ARBA00023170"/>
    </source>
</evidence>
<dbReference type="GO" id="GO:0030154">
    <property type="term" value="P:cell differentiation"/>
    <property type="evidence" value="ECO:0000318"/>
    <property type="project" value="GO_Central"/>
</dbReference>
<accession>A0A7M7PRF3</accession>
<dbReference type="GO" id="GO:0000122">
    <property type="term" value="P:negative regulation of transcription by RNA polymerase II"/>
    <property type="evidence" value="ECO:0000318"/>
    <property type="project" value="GO_Central"/>
</dbReference>
<feature type="compositionally biased region" description="Acidic residues" evidence="9">
    <location>
        <begin position="391"/>
        <end position="400"/>
    </location>
</feature>
<evidence type="ECO:0000256" key="4">
    <source>
        <dbReference type="ARBA" id="ARBA00023015"/>
    </source>
</evidence>
<dbReference type="PROSITE" id="PS51030">
    <property type="entry name" value="NUCLEAR_REC_DBD_2"/>
    <property type="match status" value="1"/>
</dbReference>
<dbReference type="PROSITE" id="PS00031">
    <property type="entry name" value="NUCLEAR_REC_DBD_1"/>
    <property type="match status" value="1"/>
</dbReference>
<dbReference type="GO" id="GO:0000978">
    <property type="term" value="F:RNA polymerase II cis-regulatory region sequence-specific DNA binding"/>
    <property type="evidence" value="ECO:0000318"/>
    <property type="project" value="GO_Central"/>
</dbReference>
<reference evidence="12" key="2">
    <citation type="submission" date="2021-01" db="UniProtKB">
        <authorList>
            <consortium name="EnsemblMetazoa"/>
        </authorList>
    </citation>
    <scope>IDENTIFICATION</scope>
</reference>
<feature type="region of interest" description="Disordered" evidence="9">
    <location>
        <begin position="380"/>
        <end position="438"/>
    </location>
</feature>
<feature type="region of interest" description="Disordered" evidence="9">
    <location>
        <begin position="200"/>
        <end position="295"/>
    </location>
</feature>
<dbReference type="GO" id="GO:0005634">
    <property type="term" value="C:nucleus"/>
    <property type="evidence" value="ECO:0000318"/>
    <property type="project" value="GO_Central"/>
</dbReference>
<dbReference type="InterPro" id="IPR001628">
    <property type="entry name" value="Znf_hrmn_rcpt"/>
</dbReference>
<dbReference type="InterPro" id="IPR050234">
    <property type="entry name" value="Nuclear_hormone_rcpt_NR1"/>
</dbReference>
<keyword evidence="8" id="KW-0539">Nucleus</keyword>
<evidence type="ECO:0000256" key="6">
    <source>
        <dbReference type="ARBA" id="ARBA00023163"/>
    </source>
</evidence>
<keyword evidence="2" id="KW-0863">Zinc-finger</keyword>
<dbReference type="Gene3D" id="1.10.565.10">
    <property type="entry name" value="Retinoid X Receptor"/>
    <property type="match status" value="1"/>
</dbReference>
<evidence type="ECO:0000259" key="11">
    <source>
        <dbReference type="PROSITE" id="PS51843"/>
    </source>
</evidence>
<feature type="compositionally biased region" description="Basic residues" evidence="9">
    <location>
        <begin position="200"/>
        <end position="211"/>
    </location>
</feature>
<sequence length="909" mass="96520">MEVPLGMPIDKTVTYVQVLTVSDVAEAAALVASEMNQNNTNNQIMQIVTLQTPNSAAALTAAAGEIVVSTSQDLSATPNIETMTTAAASPADSKANMILSSNKTTTVLPNASSGDDRLCMICGDRANGVHYNVLSCEGCKSFFLRSNRSGATFTCASGGNCNMDLYTRRHCPACRMKRCLECGMKVERVWGKGRLKTRKQLIRVKRKKKVPGIHADSATSPTVAPPTPAPAPAPPTPAASSTPPQQQLPMATETSPSSTPSSSRSSSPTASRSSVTVTPPTLCANPIPPSDPTAQNMALFSDPSQMASCDGEMLMMDLDTPGTSTQTLLTYGSTFTRLTQAQEQLMYTLEKGYNASTEVLKHLSKDVPLFRMTHWSKFKGGESDTPLISQGEEEEEDDDMDQSKPKKAKVEAQDSNTNGNSVQQQQQPEAAANGGNGVAALPNNDPLAVLSSATGQNIEVIYNLTSLATGGKIKDPASALGVLASSEQGLRVIESIGSLVQGQDLNSLISLAKVVGQIIGIGGGSLNDNLADTILGSITGSLLNSSNENTASALGGIGAQLAMNAPSASTSIPSATSQDQNGNSAEQASMHDEMMNNAAVAKLASSGLAEALAMLAAMASSSQNKETIVEMIKRAAVSLLRGEDEPQMMSFSSPPTSSSPASNNFYMPTDVGEDEVKTSPFLQSLQRVTSFLTSGKMSAGKKSSTKAKRTVNKEMLHIAMDMFAVLVKQTIHFAKSIPGFTNLSCDDQAVLIKSSIVDALLLRCADNYALDKDCLVNVTNGDKFDVHMMYQLGFSTLPEVVFEFMRDTKACGLTTAEYALFTAAALLSPDRSDLKDKKTVEEMQLEMILALQAATKVFHADKPFLFTKLITKLTTLRDMSILHLSEIMAVKVQEQDLSPLIVELFGLDS</sequence>
<feature type="compositionally biased region" description="Polar residues" evidence="9">
    <location>
        <begin position="578"/>
        <end position="587"/>
    </location>
</feature>
<dbReference type="InParanoid" id="A0A7M7PRF3"/>
<dbReference type="Pfam" id="PF00104">
    <property type="entry name" value="Hormone_recep"/>
    <property type="match status" value="1"/>
</dbReference>
<dbReference type="PRINTS" id="PR00047">
    <property type="entry name" value="STROIDFINGER"/>
</dbReference>
<evidence type="ECO:0000313" key="12">
    <source>
        <dbReference type="EnsemblMetazoa" id="XP_030854626"/>
    </source>
</evidence>
<feature type="compositionally biased region" description="Basic and acidic residues" evidence="9">
    <location>
        <begin position="401"/>
        <end position="412"/>
    </location>
</feature>
<dbReference type="RefSeq" id="XP_030854626.1">
    <property type="nucleotide sequence ID" value="XM_030998766.1"/>
</dbReference>
<dbReference type="PROSITE" id="PS51843">
    <property type="entry name" value="NR_LBD"/>
    <property type="match status" value="1"/>
</dbReference>
<dbReference type="GO" id="GO:0004879">
    <property type="term" value="F:nuclear receptor activity"/>
    <property type="evidence" value="ECO:0000318"/>
    <property type="project" value="GO_Central"/>
</dbReference>
<dbReference type="InterPro" id="IPR035500">
    <property type="entry name" value="NHR-like_dom_sf"/>
</dbReference>
<feature type="compositionally biased region" description="Pro residues" evidence="9">
    <location>
        <begin position="223"/>
        <end position="237"/>
    </location>
</feature>
<keyword evidence="4" id="KW-0805">Transcription regulation</keyword>
<dbReference type="SMART" id="SM00430">
    <property type="entry name" value="HOLI"/>
    <property type="match status" value="1"/>
</dbReference>
<organism evidence="12 13">
    <name type="scientific">Strongylocentrotus purpuratus</name>
    <name type="common">Purple sea urchin</name>
    <dbReference type="NCBI Taxonomy" id="7668"/>
    <lineage>
        <taxon>Eukaryota</taxon>
        <taxon>Metazoa</taxon>
        <taxon>Echinodermata</taxon>
        <taxon>Eleutherozoa</taxon>
        <taxon>Echinozoa</taxon>
        <taxon>Echinoidea</taxon>
        <taxon>Euechinoidea</taxon>
        <taxon>Echinacea</taxon>
        <taxon>Camarodonta</taxon>
        <taxon>Echinidea</taxon>
        <taxon>Strongylocentrotidae</taxon>
        <taxon>Strongylocentrotus</taxon>
    </lineage>
</organism>
<dbReference type="EnsemblMetazoa" id="XM_030998767">
    <property type="protein sequence ID" value="XP_030854627"/>
    <property type="gene ID" value="LOC577786"/>
</dbReference>
<dbReference type="InterPro" id="IPR013088">
    <property type="entry name" value="Znf_NHR/GATA"/>
</dbReference>
<dbReference type="RefSeq" id="XP_030854627.1">
    <property type="nucleotide sequence ID" value="XM_030998767.1"/>
</dbReference>
<evidence type="ECO:0000313" key="13">
    <source>
        <dbReference type="Proteomes" id="UP000007110"/>
    </source>
</evidence>
<evidence type="ECO:0000256" key="8">
    <source>
        <dbReference type="ARBA" id="ARBA00023242"/>
    </source>
</evidence>
<dbReference type="RefSeq" id="XP_030854628.1">
    <property type="nucleotide sequence ID" value="XM_030998768.1"/>
</dbReference>
<dbReference type="OMA" id="TIHFAKT"/>
<evidence type="ECO:0000256" key="2">
    <source>
        <dbReference type="ARBA" id="ARBA00022771"/>
    </source>
</evidence>
<dbReference type="EnsemblMetazoa" id="XM_030998768">
    <property type="protein sequence ID" value="XP_030854628"/>
    <property type="gene ID" value="LOC577786"/>
</dbReference>
<dbReference type="SUPFAM" id="SSF57716">
    <property type="entry name" value="Glucocorticoid receptor-like (DNA-binding domain)"/>
    <property type="match status" value="1"/>
</dbReference>
<dbReference type="SUPFAM" id="SSF48508">
    <property type="entry name" value="Nuclear receptor ligand-binding domain"/>
    <property type="match status" value="1"/>
</dbReference>
<evidence type="ECO:0000256" key="3">
    <source>
        <dbReference type="ARBA" id="ARBA00022833"/>
    </source>
</evidence>
<feature type="compositionally biased region" description="Polar residues" evidence="9">
    <location>
        <begin position="413"/>
        <end position="428"/>
    </location>
</feature>
<evidence type="ECO:0000256" key="9">
    <source>
        <dbReference type="SAM" id="MobiDB-lite"/>
    </source>
</evidence>
<dbReference type="Pfam" id="PF00105">
    <property type="entry name" value="zf-C4"/>
    <property type="match status" value="1"/>
</dbReference>
<dbReference type="GO" id="GO:0030522">
    <property type="term" value="P:intracellular receptor signaling pathway"/>
    <property type="evidence" value="ECO:0000318"/>
    <property type="project" value="GO_Central"/>
</dbReference>
<dbReference type="SMART" id="SM00399">
    <property type="entry name" value="ZnF_C4"/>
    <property type="match status" value="1"/>
</dbReference>
<evidence type="ECO:0000256" key="5">
    <source>
        <dbReference type="ARBA" id="ARBA00023125"/>
    </source>
</evidence>
<dbReference type="GO" id="GO:0045944">
    <property type="term" value="P:positive regulation of transcription by RNA polymerase II"/>
    <property type="evidence" value="ECO:0000318"/>
    <property type="project" value="GO_Central"/>
</dbReference>
<dbReference type="GO" id="GO:0050728">
    <property type="term" value="P:negative regulation of inflammatory response"/>
    <property type="evidence" value="ECO:0000318"/>
    <property type="project" value="GO_Central"/>
</dbReference>
<feature type="compositionally biased region" description="Low complexity" evidence="9">
    <location>
        <begin position="568"/>
        <end position="577"/>
    </location>
</feature>
<keyword evidence="7" id="KW-0675">Receptor</keyword>
<dbReference type="EnsemblMetazoa" id="XM_030998766">
    <property type="protein sequence ID" value="XP_030854626"/>
    <property type="gene ID" value="LOC577786"/>
</dbReference>
<evidence type="ECO:0000256" key="1">
    <source>
        <dbReference type="ARBA" id="ARBA00022723"/>
    </source>
</evidence>
<evidence type="ECO:0000259" key="10">
    <source>
        <dbReference type="PROSITE" id="PS51030"/>
    </source>
</evidence>
<keyword evidence="5" id="KW-0238">DNA-binding</keyword>
<name>A0A7M7PRF3_STRPU</name>
<feature type="compositionally biased region" description="Low complexity" evidence="9">
    <location>
        <begin position="254"/>
        <end position="281"/>
    </location>
</feature>
<feature type="domain" description="NR LBD" evidence="11">
    <location>
        <begin position="673"/>
        <end position="909"/>
    </location>
</feature>
<dbReference type="PANTHER" id="PTHR24082">
    <property type="entry name" value="NUCLEAR HORMONE RECEPTOR"/>
    <property type="match status" value="1"/>
</dbReference>
<dbReference type="KEGG" id="spu:577786"/>
<dbReference type="OrthoDB" id="6352325at2759"/>
<dbReference type="GO" id="GO:0042632">
    <property type="term" value="P:cholesterol homeostasis"/>
    <property type="evidence" value="ECO:0000318"/>
    <property type="project" value="GO_Central"/>
</dbReference>
<feature type="domain" description="Nuclear receptor" evidence="10">
    <location>
        <begin position="116"/>
        <end position="191"/>
    </location>
</feature>
<proteinExistence type="predicted"/>
<dbReference type="Gene3D" id="3.30.50.10">
    <property type="entry name" value="Erythroid Transcription Factor GATA-1, subunit A"/>
    <property type="match status" value="1"/>
</dbReference>
<dbReference type="GO" id="GO:0090575">
    <property type="term" value="C:RNA polymerase II transcription regulator complex"/>
    <property type="evidence" value="ECO:0000318"/>
    <property type="project" value="GO_Central"/>
</dbReference>
<dbReference type="CDD" id="cd06929">
    <property type="entry name" value="NR_LBD_F1"/>
    <property type="match status" value="1"/>
</dbReference>
<protein>
    <submittedName>
        <fullName evidence="12">Uncharacterized protein</fullName>
    </submittedName>
</protein>
<dbReference type="CDD" id="cd06916">
    <property type="entry name" value="NR_DBD_like"/>
    <property type="match status" value="1"/>
</dbReference>
<keyword evidence="6" id="KW-0804">Transcription</keyword>
<keyword evidence="13" id="KW-1185">Reference proteome</keyword>
<feature type="region of interest" description="Disordered" evidence="9">
    <location>
        <begin position="568"/>
        <end position="588"/>
    </location>
</feature>